<dbReference type="Pfam" id="PF00884">
    <property type="entry name" value="Sulfatase"/>
    <property type="match status" value="1"/>
</dbReference>
<evidence type="ECO:0000259" key="2">
    <source>
        <dbReference type="Pfam" id="PF00884"/>
    </source>
</evidence>
<proteinExistence type="predicted"/>
<organism evidence="3 4">
    <name type="scientific">Haloferula helveola</name>
    <dbReference type="NCBI Taxonomy" id="490095"/>
    <lineage>
        <taxon>Bacteria</taxon>
        <taxon>Pseudomonadati</taxon>
        <taxon>Verrucomicrobiota</taxon>
        <taxon>Verrucomicrobiia</taxon>
        <taxon>Verrucomicrobiales</taxon>
        <taxon>Verrucomicrobiaceae</taxon>
        <taxon>Haloferula</taxon>
    </lineage>
</organism>
<feature type="signal peptide" evidence="1">
    <location>
        <begin position="1"/>
        <end position="16"/>
    </location>
</feature>
<reference evidence="3 4" key="1">
    <citation type="submission" date="2021-06" db="EMBL/GenBank/DDBJ databases">
        <title>Complete genome of Haloferula helveola possessing various polysaccharide degrading enzymes.</title>
        <authorList>
            <person name="Takami H."/>
            <person name="Huang C."/>
            <person name="Hamasaki K."/>
        </authorList>
    </citation>
    <scope>NUCLEOTIDE SEQUENCE [LARGE SCALE GENOMIC DNA]</scope>
    <source>
        <strain evidence="3 4">CN-1</strain>
    </source>
</reference>
<evidence type="ECO:0000313" key="4">
    <source>
        <dbReference type="Proteomes" id="UP001374893"/>
    </source>
</evidence>
<protein>
    <submittedName>
        <fullName evidence="3">Heparan N-sulfatase</fullName>
    </submittedName>
</protein>
<keyword evidence="4" id="KW-1185">Reference proteome</keyword>
<feature type="chain" id="PRO_5047478790" evidence="1">
    <location>
        <begin position="17"/>
        <end position="460"/>
    </location>
</feature>
<dbReference type="SUPFAM" id="SSF53649">
    <property type="entry name" value="Alkaline phosphatase-like"/>
    <property type="match status" value="1"/>
</dbReference>
<evidence type="ECO:0000313" key="3">
    <source>
        <dbReference type="EMBL" id="BCX47180.1"/>
    </source>
</evidence>
<dbReference type="EMBL" id="AP024702">
    <property type="protein sequence ID" value="BCX47180.1"/>
    <property type="molecule type" value="Genomic_DNA"/>
</dbReference>
<accession>A0ABM7RHT9</accession>
<dbReference type="RefSeq" id="WP_338689237.1">
    <property type="nucleotide sequence ID" value="NZ_AP024702.1"/>
</dbReference>
<dbReference type="Gene3D" id="3.40.720.10">
    <property type="entry name" value="Alkaline Phosphatase, subunit A"/>
    <property type="match status" value="1"/>
</dbReference>
<dbReference type="InterPro" id="IPR052701">
    <property type="entry name" value="GAG_Ulvan_Degrading_Sulfatases"/>
</dbReference>
<dbReference type="InterPro" id="IPR017850">
    <property type="entry name" value="Alkaline_phosphatase_core_sf"/>
</dbReference>
<dbReference type="CDD" id="cd16027">
    <property type="entry name" value="SGSH"/>
    <property type="match status" value="1"/>
</dbReference>
<sequence>MRVLLFTLLTLAVASARPNLLFITVDDMNCDSVGAFGCKVEGMTPNIDRLASEGMAFDRGHVTIAICQPTRAVWMTGRYPHRSGALGFDKINPGVPCLPEALQKGGYYTAIFAKEAHVVPSRHAAFDKIVPQKALSHGRSIEGFREATREAIKAATEADKPFFIMANAADPHRPFAGAKGDPYKNVPYPRAFKPDEIPVPGFLPDLPEIRTELATYYQSVHRADAVVGGILDELEKSGQADNTLVMFMSDHGMPLPYAKTNCYYWSTVTPWIVRWPGKVEKATRDAKHFVAGIDVAPTFLDAAGLPQMDGCDGRSILPLLKGEDQADRNRVFTMMNAPFSRIPYPMRAVNDGKFLYIWNGWADGEKKFRNESMSGLTFNAMKTSEDPAVQKRAEFYLHRCREELYDLKKDPACLNNLIAEPNDDWTPRAGAMAKAMWHWMKDTEDPQRELFTEQVKPALD</sequence>
<feature type="domain" description="Sulfatase N-terminal" evidence="2">
    <location>
        <begin position="18"/>
        <end position="304"/>
    </location>
</feature>
<dbReference type="PANTHER" id="PTHR43751">
    <property type="entry name" value="SULFATASE"/>
    <property type="match status" value="1"/>
</dbReference>
<gene>
    <name evidence="3" type="ORF">HAHE_10880</name>
</gene>
<dbReference type="Proteomes" id="UP001374893">
    <property type="component" value="Chromosome"/>
</dbReference>
<evidence type="ECO:0000256" key="1">
    <source>
        <dbReference type="SAM" id="SignalP"/>
    </source>
</evidence>
<name>A0ABM7RHT9_9BACT</name>
<keyword evidence="1" id="KW-0732">Signal</keyword>
<dbReference type="PANTHER" id="PTHR43751:SF1">
    <property type="entry name" value="SULFATASE ATSG-RELATED"/>
    <property type="match status" value="1"/>
</dbReference>
<dbReference type="InterPro" id="IPR000917">
    <property type="entry name" value="Sulfatase_N"/>
</dbReference>